<keyword evidence="2" id="KW-1185">Reference proteome</keyword>
<reference evidence="2" key="1">
    <citation type="submission" date="2018-05" db="EMBL/GenBank/DDBJ databases">
        <title>Genome Sequencing of selected type strains of the family Eggerthellaceae.</title>
        <authorList>
            <person name="Danylec N."/>
            <person name="Stoll D.A."/>
            <person name="Doetsch A."/>
            <person name="Huch M."/>
        </authorList>
    </citation>
    <scope>NUCLEOTIDE SEQUENCE [LARGE SCALE GENOMIC DNA]</scope>
    <source>
        <strain evidence="2">DSM 16106</strain>
    </source>
</reference>
<dbReference type="Pfam" id="PF21716">
    <property type="entry name" value="dnstrm_HI1420"/>
    <property type="match status" value="1"/>
</dbReference>
<dbReference type="GO" id="GO:0003677">
    <property type="term" value="F:DNA binding"/>
    <property type="evidence" value="ECO:0007669"/>
    <property type="project" value="InterPro"/>
</dbReference>
<proteinExistence type="predicted"/>
<accession>A0A3N0BBS2</accession>
<evidence type="ECO:0000313" key="1">
    <source>
        <dbReference type="EMBL" id="RNL44795.1"/>
    </source>
</evidence>
<dbReference type="PANTHER" id="PTHR40275:SF1">
    <property type="entry name" value="SSL7038 PROTEIN"/>
    <property type="match status" value="1"/>
</dbReference>
<sequence length="93" mass="10020">MRTKEFCVEDYLRTDEEIAAYLSAALEENDPSFFNIALGDVARARGMSAVAERAGVGRESLYKSLSKDGNPQFGTIVDVLGALGFKLTIAPSS</sequence>
<dbReference type="EMBL" id="QICD01000009">
    <property type="protein sequence ID" value="RNL44795.1"/>
    <property type="molecule type" value="Genomic_DNA"/>
</dbReference>
<dbReference type="RefSeq" id="WP_123192095.1">
    <property type="nucleotide sequence ID" value="NZ_QICD01000009.1"/>
</dbReference>
<dbReference type="NCBIfam" id="TIGR02684">
    <property type="entry name" value="dnstrm_HI1420"/>
    <property type="match status" value="1"/>
</dbReference>
<dbReference type="InterPro" id="IPR010982">
    <property type="entry name" value="Lambda_DNA-bd_dom_sf"/>
</dbReference>
<gene>
    <name evidence="1" type="ORF">DMP08_06290</name>
</gene>
<name>A0A3N0BBS2_9ACTN</name>
<dbReference type="Proteomes" id="UP000278632">
    <property type="component" value="Unassembled WGS sequence"/>
</dbReference>
<dbReference type="SUPFAM" id="SSF47413">
    <property type="entry name" value="lambda repressor-like DNA-binding domains"/>
    <property type="match status" value="1"/>
</dbReference>
<dbReference type="InterPro" id="IPR014057">
    <property type="entry name" value="HI1420"/>
</dbReference>
<dbReference type="OrthoDB" id="9798416at2"/>
<dbReference type="AlphaFoldDB" id="A0A3N0BBS2"/>
<organism evidence="1 2">
    <name type="scientific">Paraeggerthella hongkongensis</name>
    <dbReference type="NCBI Taxonomy" id="230658"/>
    <lineage>
        <taxon>Bacteria</taxon>
        <taxon>Bacillati</taxon>
        <taxon>Actinomycetota</taxon>
        <taxon>Coriobacteriia</taxon>
        <taxon>Eggerthellales</taxon>
        <taxon>Eggerthellaceae</taxon>
        <taxon>Paraeggerthella</taxon>
    </lineage>
</organism>
<evidence type="ECO:0000313" key="2">
    <source>
        <dbReference type="Proteomes" id="UP000278632"/>
    </source>
</evidence>
<comment type="caution">
    <text evidence="1">The sequence shown here is derived from an EMBL/GenBank/DDBJ whole genome shotgun (WGS) entry which is preliminary data.</text>
</comment>
<protein>
    <submittedName>
        <fullName evidence="1">Putative addiction module antidote protein</fullName>
    </submittedName>
</protein>
<dbReference type="PANTHER" id="PTHR40275">
    <property type="entry name" value="SSL7038 PROTEIN"/>
    <property type="match status" value="1"/>
</dbReference>